<evidence type="ECO:0000313" key="3">
    <source>
        <dbReference type="Proteomes" id="UP000701853"/>
    </source>
</evidence>
<name>A0A8J5YG24_9ROSI</name>
<keyword evidence="1" id="KW-0812">Transmembrane</keyword>
<evidence type="ECO:0000313" key="2">
    <source>
        <dbReference type="EMBL" id="KAG8477780.1"/>
    </source>
</evidence>
<comment type="caution">
    <text evidence="2">The sequence shown here is derived from an EMBL/GenBank/DDBJ whole genome shotgun (WGS) entry which is preliminary data.</text>
</comment>
<reference evidence="2 3" key="1">
    <citation type="journal article" date="2021" name="bioRxiv">
        <title>The Gossypium anomalum genome as a resource for cotton improvement and evolutionary analysis of hybrid incompatibility.</title>
        <authorList>
            <person name="Grover C.E."/>
            <person name="Yuan D."/>
            <person name="Arick M.A."/>
            <person name="Miller E.R."/>
            <person name="Hu G."/>
            <person name="Peterson D.G."/>
            <person name="Wendel J.F."/>
            <person name="Udall J.A."/>
        </authorList>
    </citation>
    <scope>NUCLEOTIDE SEQUENCE [LARGE SCALE GENOMIC DNA]</scope>
    <source>
        <strain evidence="2">JFW-Udall</strain>
        <tissue evidence="2">Leaf</tissue>
    </source>
</reference>
<proteinExistence type="predicted"/>
<accession>A0A8J5YG24</accession>
<dbReference type="EMBL" id="JAHUZN010000011">
    <property type="protein sequence ID" value="KAG8477780.1"/>
    <property type="molecule type" value="Genomic_DNA"/>
</dbReference>
<keyword evidence="3" id="KW-1185">Reference proteome</keyword>
<keyword evidence="1" id="KW-0472">Membrane</keyword>
<organism evidence="2 3">
    <name type="scientific">Gossypium anomalum</name>
    <dbReference type="NCBI Taxonomy" id="47600"/>
    <lineage>
        <taxon>Eukaryota</taxon>
        <taxon>Viridiplantae</taxon>
        <taxon>Streptophyta</taxon>
        <taxon>Embryophyta</taxon>
        <taxon>Tracheophyta</taxon>
        <taxon>Spermatophyta</taxon>
        <taxon>Magnoliopsida</taxon>
        <taxon>eudicotyledons</taxon>
        <taxon>Gunneridae</taxon>
        <taxon>Pentapetalae</taxon>
        <taxon>rosids</taxon>
        <taxon>malvids</taxon>
        <taxon>Malvales</taxon>
        <taxon>Malvaceae</taxon>
        <taxon>Malvoideae</taxon>
        <taxon>Gossypium</taxon>
    </lineage>
</organism>
<protein>
    <submittedName>
        <fullName evidence="2">Uncharacterized protein</fullName>
    </submittedName>
</protein>
<dbReference type="AlphaFoldDB" id="A0A8J5YG24"/>
<dbReference type="Proteomes" id="UP000701853">
    <property type="component" value="Chromosome 11"/>
</dbReference>
<evidence type="ECO:0000256" key="1">
    <source>
        <dbReference type="SAM" id="Phobius"/>
    </source>
</evidence>
<keyword evidence="1" id="KW-1133">Transmembrane helix</keyword>
<sequence length="133" mass="15602">MGQKLGCKPNATSGMCAAGHAKDTFLELKRKKIYRYLKKKLWLRKLVIQLRLMMTSLHLFPRMIVDMLYMTSILLLLTIAKRARFSSLHGPLHHLESVQKCSTPLQNTGLERNWMVSTMRFRQLTLQRWILKC</sequence>
<gene>
    <name evidence="2" type="ORF">CXB51_027779</name>
</gene>
<feature type="transmembrane region" description="Helical" evidence="1">
    <location>
        <begin position="59"/>
        <end position="80"/>
    </location>
</feature>